<dbReference type="SUPFAM" id="SSF56752">
    <property type="entry name" value="D-aminoacid aminotransferase-like PLP-dependent enzymes"/>
    <property type="match status" value="1"/>
</dbReference>
<dbReference type="OrthoDB" id="59470at2759"/>
<dbReference type="EMBL" id="JAAAIN010000404">
    <property type="protein sequence ID" value="KAG0314988.1"/>
    <property type="molecule type" value="Genomic_DNA"/>
</dbReference>
<protein>
    <submittedName>
        <fullName evidence="1">Uncharacterized protein</fullName>
    </submittedName>
</protein>
<comment type="caution">
    <text evidence="1">The sequence shown here is derived from an EMBL/GenBank/DDBJ whole genome shotgun (WGS) entry which is preliminary data.</text>
</comment>
<organism evidence="1 2">
    <name type="scientific">Linnemannia gamsii</name>
    <dbReference type="NCBI Taxonomy" id="64522"/>
    <lineage>
        <taxon>Eukaryota</taxon>
        <taxon>Fungi</taxon>
        <taxon>Fungi incertae sedis</taxon>
        <taxon>Mucoromycota</taxon>
        <taxon>Mortierellomycotina</taxon>
        <taxon>Mortierellomycetes</taxon>
        <taxon>Mortierellales</taxon>
        <taxon>Mortierellaceae</taxon>
        <taxon>Linnemannia</taxon>
    </lineage>
</organism>
<evidence type="ECO:0000313" key="1">
    <source>
        <dbReference type="EMBL" id="KAG0314988.1"/>
    </source>
</evidence>
<name>A0A9P6UPB0_9FUNG</name>
<evidence type="ECO:0000313" key="2">
    <source>
        <dbReference type="Proteomes" id="UP000823405"/>
    </source>
</evidence>
<dbReference type="PANTHER" id="PTHR47703:SF2">
    <property type="entry name" value="D-AMINOACID AMINOTRANSFERASE-LIKE PLP-DEPENDENT ENZYMES SUPERFAMILY PROTEIN"/>
    <property type="match status" value="1"/>
</dbReference>
<dbReference type="Pfam" id="PF01063">
    <property type="entry name" value="Aminotran_4"/>
    <property type="match status" value="1"/>
</dbReference>
<dbReference type="GO" id="GO:0003824">
    <property type="term" value="F:catalytic activity"/>
    <property type="evidence" value="ECO:0007669"/>
    <property type="project" value="InterPro"/>
</dbReference>
<keyword evidence="2" id="KW-1185">Reference proteome</keyword>
<proteinExistence type="predicted"/>
<dbReference type="InterPro" id="IPR001544">
    <property type="entry name" value="Aminotrans_IV"/>
</dbReference>
<sequence>MLPRNAIAIRKTLGAAKTAEIITALTHKTSTATLLDYPPGAYTGMRTFDKLGIMDFPGHTARLTNSLQQIRFPSQDPLKDINGEATAATLGLASLRRPDVMKEEATSLVKAGLKFYYNNRPDALGPADETKVTVLCTWDPKNQEPTMIAHFEPLKMPKTPRVKVEVRGPPRPHATAKDSQWVRDRSSLEASLATDSNEALLVDELTQDIYEGLSSNFCAYDRERRTILTAPLDSVLQGTLLKVVMNICNEENIPVEFKCPNLKQIHEWEGAFISSTTRLVLPIEKLVMPDGSVKEFEPSPTIELIRREVLNECRRRVEPLLTEDDV</sequence>
<dbReference type="InterPro" id="IPR036038">
    <property type="entry name" value="Aminotransferase-like"/>
</dbReference>
<gene>
    <name evidence="1" type="ORF">BGZ97_008751</name>
</gene>
<dbReference type="AlphaFoldDB" id="A0A9P6UPB0"/>
<dbReference type="Proteomes" id="UP000823405">
    <property type="component" value="Unassembled WGS sequence"/>
</dbReference>
<accession>A0A9P6UPB0</accession>
<reference evidence="1" key="1">
    <citation type="journal article" date="2020" name="Fungal Divers.">
        <title>Resolving the Mortierellaceae phylogeny through synthesis of multi-gene phylogenetics and phylogenomics.</title>
        <authorList>
            <person name="Vandepol N."/>
            <person name="Liber J."/>
            <person name="Desiro A."/>
            <person name="Na H."/>
            <person name="Kennedy M."/>
            <person name="Barry K."/>
            <person name="Grigoriev I.V."/>
            <person name="Miller A.N."/>
            <person name="O'Donnell K."/>
            <person name="Stajich J.E."/>
            <person name="Bonito G."/>
        </authorList>
    </citation>
    <scope>NUCLEOTIDE SEQUENCE</scope>
    <source>
        <strain evidence="1">NVP60</strain>
    </source>
</reference>
<dbReference type="Gene3D" id="3.20.10.10">
    <property type="entry name" value="D-amino Acid Aminotransferase, subunit A, domain 2"/>
    <property type="match status" value="1"/>
</dbReference>
<dbReference type="PANTHER" id="PTHR47703">
    <property type="entry name" value="D-AMINOACID AMINOTRANSFERASE-LIKE PLP-DEPENDENT ENZYMES SUPERFAMILY PROTEIN"/>
    <property type="match status" value="1"/>
</dbReference>
<dbReference type="InterPro" id="IPR043132">
    <property type="entry name" value="BCAT-like_C"/>
</dbReference>